<sequence>MLPTPPQAFDGKAFVRTLTTSPGVYRYFDAGDDLLYVGKAGNLKKRVGSYFLKPRMEPRIAAMVSQIARVEITVTRTEGEALLLESQLIKSLKPRYNILLRDDKSYPYIYLSGYEDYPRLAFHRGARNMPGRYFGPYPSTFAVRESLNLMQKLFKVRQCEDSYFRNRSRPCLQHQIGRCTAPCVQLITVEDYRNDVRHAEMFLDGRSSAVIDELAGSMEQAAKALEFERAAAMRDQVAALRRLQAQHHVQGASADMDVIACRIESGMACVSVLFFRNGISLGTRDFFPRLPLDAEPADVLAQFIAQYYLDRPVPRELILGEPVADQEILAELLAQQSGHAVELKSSVRGERARFLQMAERNAQASLTARLASRQTLGARFDDLQKLLELDETPRRIECFDISHTMGEATVASCVVFGPEGAEKSHYRRFNITGITPGDDYAAMHQALTRRFRKVAEGEGACPDVLLIDGGGGQVAQALDVLKELGMSGVHVVGVAKGPGRRAGEETLVLADSGRNLHPGPASPALHLVAAVRDEAHRFAISGHRKRREKARERSVLEDVPGIGARRRTALLKAFGGLAGVEAAGVEELTQIKGIDRGLAERIYAALHG</sequence>
<dbReference type="InterPro" id="IPR047296">
    <property type="entry name" value="GIY-YIG_UvrC_Cho"/>
</dbReference>
<dbReference type="SUPFAM" id="SSF46600">
    <property type="entry name" value="C-terminal UvrC-binding domain of UvrB"/>
    <property type="match status" value="1"/>
</dbReference>
<dbReference type="SMART" id="SM00465">
    <property type="entry name" value="GIYc"/>
    <property type="match status" value="1"/>
</dbReference>
<dbReference type="InterPro" id="IPR035901">
    <property type="entry name" value="GIY-YIG_endonuc_sf"/>
</dbReference>
<dbReference type="EMBL" id="JADIKD010000012">
    <property type="protein sequence ID" value="MFK2918733.1"/>
    <property type="molecule type" value="Genomic_DNA"/>
</dbReference>
<keyword evidence="3 7" id="KW-0228">DNA excision</keyword>
<evidence type="ECO:0000259" key="9">
    <source>
        <dbReference type="PROSITE" id="PS50164"/>
    </source>
</evidence>
<dbReference type="NCBIfam" id="TIGR00194">
    <property type="entry name" value="uvrC"/>
    <property type="match status" value="1"/>
</dbReference>
<dbReference type="InterPro" id="IPR036876">
    <property type="entry name" value="UVR_dom_sf"/>
</dbReference>
<dbReference type="InterPro" id="IPR001162">
    <property type="entry name" value="UvrC_RNase_H_dom"/>
</dbReference>
<evidence type="ECO:0000256" key="5">
    <source>
        <dbReference type="ARBA" id="ARBA00023204"/>
    </source>
</evidence>
<keyword evidence="11" id="KW-0378">Hydrolase</keyword>
<evidence type="ECO:0000313" key="12">
    <source>
        <dbReference type="Proteomes" id="UP001620408"/>
    </source>
</evidence>
<dbReference type="HAMAP" id="MF_00203">
    <property type="entry name" value="UvrC"/>
    <property type="match status" value="1"/>
</dbReference>
<dbReference type="InterPro" id="IPR050066">
    <property type="entry name" value="UvrABC_protein_C"/>
</dbReference>
<dbReference type="InterPro" id="IPR003583">
    <property type="entry name" value="Hlx-hairpin-Hlx_DNA-bd_motif"/>
</dbReference>
<keyword evidence="4 7" id="KW-0267">Excision nuclease</keyword>
<dbReference type="InterPro" id="IPR000305">
    <property type="entry name" value="GIY-YIG_endonuc"/>
</dbReference>
<dbReference type="RefSeq" id="WP_379983654.1">
    <property type="nucleotide sequence ID" value="NZ_JADIKD010000012.1"/>
</dbReference>
<evidence type="ECO:0000259" key="8">
    <source>
        <dbReference type="PROSITE" id="PS50151"/>
    </source>
</evidence>
<evidence type="ECO:0000256" key="2">
    <source>
        <dbReference type="ARBA" id="ARBA00022763"/>
    </source>
</evidence>
<dbReference type="PANTHER" id="PTHR30562:SF1">
    <property type="entry name" value="UVRABC SYSTEM PROTEIN C"/>
    <property type="match status" value="1"/>
</dbReference>
<evidence type="ECO:0000259" key="10">
    <source>
        <dbReference type="PROSITE" id="PS50165"/>
    </source>
</evidence>
<evidence type="ECO:0000256" key="4">
    <source>
        <dbReference type="ARBA" id="ARBA00022881"/>
    </source>
</evidence>
<dbReference type="Pfam" id="PF08459">
    <property type="entry name" value="UvrC_RNaseH_dom"/>
    <property type="match status" value="1"/>
</dbReference>
<keyword evidence="6 7" id="KW-0742">SOS response</keyword>
<dbReference type="SMART" id="SM00278">
    <property type="entry name" value="HhH1"/>
    <property type="match status" value="2"/>
</dbReference>
<dbReference type="GO" id="GO:0016787">
    <property type="term" value="F:hydrolase activity"/>
    <property type="evidence" value="ECO:0007669"/>
    <property type="project" value="UniProtKB-KW"/>
</dbReference>
<name>A0ABW8K756_9GAMM</name>
<dbReference type="PROSITE" id="PS50164">
    <property type="entry name" value="GIY_YIG"/>
    <property type="match status" value="1"/>
</dbReference>
<feature type="domain" description="GIY-YIG" evidence="9">
    <location>
        <begin position="20"/>
        <end position="98"/>
    </location>
</feature>
<dbReference type="PANTHER" id="PTHR30562">
    <property type="entry name" value="UVRC/OXIDOREDUCTASE"/>
    <property type="match status" value="1"/>
</dbReference>
<evidence type="ECO:0000313" key="11">
    <source>
        <dbReference type="EMBL" id="MFK2918733.1"/>
    </source>
</evidence>
<dbReference type="CDD" id="cd10434">
    <property type="entry name" value="GIY-YIG_UvrC_Cho"/>
    <property type="match status" value="1"/>
</dbReference>
<dbReference type="Pfam" id="PF14520">
    <property type="entry name" value="HHH_5"/>
    <property type="match status" value="1"/>
</dbReference>
<feature type="domain" description="UVR" evidence="8">
    <location>
        <begin position="208"/>
        <end position="243"/>
    </location>
</feature>
<comment type="similarity">
    <text evidence="7">Belongs to the UvrC family.</text>
</comment>
<dbReference type="InterPro" id="IPR010994">
    <property type="entry name" value="RuvA_2-like"/>
</dbReference>
<comment type="caution">
    <text evidence="11">The sequence shown here is derived from an EMBL/GenBank/DDBJ whole genome shotgun (WGS) entry which is preliminary data.</text>
</comment>
<protein>
    <recommendedName>
        <fullName evidence="7">UvrABC system protein C</fullName>
        <shortName evidence="7">Protein UvrC</shortName>
    </recommendedName>
    <alternativeName>
        <fullName evidence="7">Excinuclease ABC subunit C</fullName>
    </alternativeName>
</protein>
<dbReference type="Gene3D" id="4.10.860.10">
    <property type="entry name" value="UVR domain"/>
    <property type="match status" value="1"/>
</dbReference>
<dbReference type="Gene3D" id="3.40.1440.10">
    <property type="entry name" value="GIY-YIG endonuclease"/>
    <property type="match status" value="1"/>
</dbReference>
<comment type="subunit">
    <text evidence="7">Interacts with UvrB in an incision complex.</text>
</comment>
<dbReference type="Gene3D" id="1.10.150.20">
    <property type="entry name" value="5' to 3' exonuclease, C-terminal subdomain"/>
    <property type="match status" value="1"/>
</dbReference>
<keyword evidence="5 7" id="KW-0234">DNA repair</keyword>
<feature type="domain" description="UvrC family homology region profile" evidence="10">
    <location>
        <begin position="258"/>
        <end position="481"/>
    </location>
</feature>
<keyword evidence="2 7" id="KW-0227">DNA damage</keyword>
<evidence type="ECO:0000256" key="6">
    <source>
        <dbReference type="ARBA" id="ARBA00023236"/>
    </source>
</evidence>
<comment type="subcellular location">
    <subcellularLocation>
        <location evidence="7">Cytoplasm</location>
    </subcellularLocation>
</comment>
<dbReference type="Pfam" id="PF02151">
    <property type="entry name" value="UVR"/>
    <property type="match status" value="1"/>
</dbReference>
<dbReference type="PROSITE" id="PS50165">
    <property type="entry name" value="UVRC"/>
    <property type="match status" value="1"/>
</dbReference>
<dbReference type="PROSITE" id="PS50151">
    <property type="entry name" value="UVR"/>
    <property type="match status" value="1"/>
</dbReference>
<proteinExistence type="inferred from homology"/>
<dbReference type="InterPro" id="IPR004791">
    <property type="entry name" value="UvrC"/>
</dbReference>
<dbReference type="InterPro" id="IPR001943">
    <property type="entry name" value="UVR_dom"/>
</dbReference>
<accession>A0ABW8K756</accession>
<dbReference type="NCBIfam" id="NF001824">
    <property type="entry name" value="PRK00558.1-5"/>
    <property type="match status" value="1"/>
</dbReference>
<dbReference type="Pfam" id="PF22920">
    <property type="entry name" value="UvrC_RNaseH"/>
    <property type="match status" value="1"/>
</dbReference>
<evidence type="ECO:0000256" key="1">
    <source>
        <dbReference type="ARBA" id="ARBA00022490"/>
    </source>
</evidence>
<dbReference type="SUPFAM" id="SSF47781">
    <property type="entry name" value="RuvA domain 2-like"/>
    <property type="match status" value="1"/>
</dbReference>
<dbReference type="Pfam" id="PF01541">
    <property type="entry name" value="GIY-YIG"/>
    <property type="match status" value="1"/>
</dbReference>
<dbReference type="InterPro" id="IPR038476">
    <property type="entry name" value="UvrC_RNase_H_dom_sf"/>
</dbReference>
<keyword evidence="1 7" id="KW-0963">Cytoplasm</keyword>
<evidence type="ECO:0000256" key="7">
    <source>
        <dbReference type="HAMAP-Rule" id="MF_00203"/>
    </source>
</evidence>
<dbReference type="Proteomes" id="UP001620408">
    <property type="component" value="Unassembled WGS sequence"/>
</dbReference>
<dbReference type="SUPFAM" id="SSF82771">
    <property type="entry name" value="GIY-YIG endonuclease"/>
    <property type="match status" value="1"/>
</dbReference>
<dbReference type="Gene3D" id="3.30.420.340">
    <property type="entry name" value="UvrC, RNAse H endonuclease domain"/>
    <property type="match status" value="1"/>
</dbReference>
<comment type="function">
    <text evidence="7">The UvrABC repair system catalyzes the recognition and processing of DNA lesions. UvrC both incises the 5' and 3' sides of the lesion. The N-terminal half is responsible for the 3' incision and the C-terminal half is responsible for the 5' incision.</text>
</comment>
<organism evidence="11 12">
    <name type="scientific">Dyella koreensis</name>
    <dbReference type="NCBI Taxonomy" id="311235"/>
    <lineage>
        <taxon>Bacteria</taxon>
        <taxon>Pseudomonadati</taxon>
        <taxon>Pseudomonadota</taxon>
        <taxon>Gammaproteobacteria</taxon>
        <taxon>Lysobacterales</taxon>
        <taxon>Rhodanobacteraceae</taxon>
        <taxon>Dyella</taxon>
    </lineage>
</organism>
<keyword evidence="12" id="KW-1185">Reference proteome</keyword>
<reference evidence="11 12" key="1">
    <citation type="submission" date="2020-10" db="EMBL/GenBank/DDBJ databases">
        <title>Phylogeny of dyella-like bacteria.</title>
        <authorList>
            <person name="Fu J."/>
        </authorList>
    </citation>
    <scope>NUCLEOTIDE SEQUENCE [LARGE SCALE GENOMIC DNA]</scope>
    <source>
        <strain evidence="11 12">BB4</strain>
    </source>
</reference>
<evidence type="ECO:0000256" key="3">
    <source>
        <dbReference type="ARBA" id="ARBA00022769"/>
    </source>
</evidence>
<gene>
    <name evidence="7 11" type="primary">uvrC</name>
    <name evidence="11" type="ORF">ISS97_15770</name>
</gene>